<dbReference type="GO" id="GO:0034040">
    <property type="term" value="F:ATPase-coupled lipid transmembrane transporter activity"/>
    <property type="evidence" value="ECO:0007669"/>
    <property type="project" value="TreeGrafter"/>
</dbReference>
<feature type="transmembrane region" description="Helical" evidence="8">
    <location>
        <begin position="245"/>
        <end position="273"/>
    </location>
</feature>
<dbReference type="RefSeq" id="WP_108674116.1">
    <property type="nucleotide sequence ID" value="NZ_CP025628.1"/>
</dbReference>
<evidence type="ECO:0000256" key="1">
    <source>
        <dbReference type="ARBA" id="ARBA00004651"/>
    </source>
</evidence>
<evidence type="ECO:0000313" key="12">
    <source>
        <dbReference type="Proteomes" id="UP000266796"/>
    </source>
</evidence>
<evidence type="ECO:0000313" key="11">
    <source>
        <dbReference type="EMBL" id="AWD32722.1"/>
    </source>
</evidence>
<dbReference type="InterPro" id="IPR039421">
    <property type="entry name" value="Type_1_exporter"/>
</dbReference>
<dbReference type="PANTHER" id="PTHR24221">
    <property type="entry name" value="ATP-BINDING CASSETTE SUB-FAMILY B"/>
    <property type="match status" value="1"/>
</dbReference>
<dbReference type="GO" id="GO:0016887">
    <property type="term" value="F:ATP hydrolysis activity"/>
    <property type="evidence" value="ECO:0007669"/>
    <property type="project" value="InterPro"/>
</dbReference>
<dbReference type="CDD" id="cd18584">
    <property type="entry name" value="ABC_6TM_AarD_CydD"/>
    <property type="match status" value="1"/>
</dbReference>
<keyword evidence="5 11" id="KW-0067">ATP-binding</keyword>
<protein>
    <submittedName>
        <fullName evidence="11">ATP-binding/permease protein CydD</fullName>
    </submittedName>
</protein>
<feature type="transmembrane region" description="Helical" evidence="8">
    <location>
        <begin position="24"/>
        <end position="46"/>
    </location>
</feature>
<dbReference type="InterPro" id="IPR027417">
    <property type="entry name" value="P-loop_NTPase"/>
</dbReference>
<keyword evidence="7 8" id="KW-0472">Membrane</keyword>
<evidence type="ECO:0000256" key="3">
    <source>
        <dbReference type="ARBA" id="ARBA00022692"/>
    </source>
</evidence>
<evidence type="ECO:0000256" key="5">
    <source>
        <dbReference type="ARBA" id="ARBA00022840"/>
    </source>
</evidence>
<dbReference type="PANTHER" id="PTHR24221:SF261">
    <property type="entry name" value="GLUTATHIONE_L-CYSTEINE TRANSPORT SYSTEM ATP-BINDING_PERMEASE PROTEIN CYDD"/>
    <property type="match status" value="1"/>
</dbReference>
<reference evidence="11 12" key="1">
    <citation type="journal article" date="2018" name="Parasitology">
        <title>The reduced genome of Candidatus Kinetoplastibacterium sorsogonicusi, the endosymbiont of Kentomonas sorsogonicus (Trypanosomatidae): loss of the haem-synthesis pathway.</title>
        <authorList>
            <person name="Silva F.M."/>
            <person name="Kostygov A.Y."/>
            <person name="Spodareva V.V."/>
            <person name="Butenko A."/>
            <person name="Tossou R."/>
            <person name="Lukes J."/>
            <person name="Yurchenko V."/>
            <person name="Alves J.M.P."/>
        </authorList>
    </citation>
    <scope>NUCLEOTIDE SEQUENCE [LARGE SCALE GENOMIC DNA]</scope>
    <source>
        <strain evidence="11 12">MF-08</strain>
    </source>
</reference>
<dbReference type="InterPro" id="IPR017871">
    <property type="entry name" value="ABC_transporter-like_CS"/>
</dbReference>
<dbReference type="PROSITE" id="PS00211">
    <property type="entry name" value="ABC_TRANSPORTER_1"/>
    <property type="match status" value="1"/>
</dbReference>
<dbReference type="AlphaFoldDB" id="A0A3Q8F402"/>
<evidence type="ECO:0000256" key="2">
    <source>
        <dbReference type="ARBA" id="ARBA00022475"/>
    </source>
</evidence>
<comment type="subcellular location">
    <subcellularLocation>
        <location evidence="1">Cell membrane</location>
        <topology evidence="1">Multi-pass membrane protein</topology>
    </subcellularLocation>
</comment>
<keyword evidence="2" id="KW-1003">Cell membrane</keyword>
<dbReference type="GO" id="GO:0005524">
    <property type="term" value="F:ATP binding"/>
    <property type="evidence" value="ECO:0007669"/>
    <property type="project" value="UniProtKB-KW"/>
</dbReference>
<dbReference type="PROSITE" id="PS50929">
    <property type="entry name" value="ABC_TM1F"/>
    <property type="match status" value="1"/>
</dbReference>
<gene>
    <name evidence="11" type="primary">cydD</name>
    <name evidence="11" type="ORF">CKSOR_00622</name>
</gene>
<dbReference type="GO" id="GO:0042883">
    <property type="term" value="P:cysteine transport"/>
    <property type="evidence" value="ECO:0007669"/>
    <property type="project" value="InterPro"/>
</dbReference>
<dbReference type="InterPro" id="IPR003593">
    <property type="entry name" value="AAA+_ATPase"/>
</dbReference>
<proteinExistence type="predicted"/>
<dbReference type="SUPFAM" id="SSF52540">
    <property type="entry name" value="P-loop containing nucleoside triphosphate hydrolases"/>
    <property type="match status" value="1"/>
</dbReference>
<dbReference type="EMBL" id="CP025628">
    <property type="protein sequence ID" value="AWD32722.1"/>
    <property type="molecule type" value="Genomic_DNA"/>
</dbReference>
<keyword evidence="4" id="KW-0547">Nucleotide-binding</keyword>
<feature type="transmembrane region" description="Helical" evidence="8">
    <location>
        <begin position="66"/>
        <end position="89"/>
    </location>
</feature>
<evidence type="ECO:0000259" key="10">
    <source>
        <dbReference type="PROSITE" id="PS50929"/>
    </source>
</evidence>
<dbReference type="Pfam" id="PF00664">
    <property type="entry name" value="ABC_membrane"/>
    <property type="match status" value="1"/>
</dbReference>
<dbReference type="GO" id="GO:0140359">
    <property type="term" value="F:ABC-type transporter activity"/>
    <property type="evidence" value="ECO:0007669"/>
    <property type="project" value="InterPro"/>
</dbReference>
<name>A0A3Q8F402_9PROT</name>
<dbReference type="InterPro" id="IPR014216">
    <property type="entry name" value="ABC_transptr_CydD"/>
</dbReference>
<feature type="transmembrane region" description="Helical" evidence="8">
    <location>
        <begin position="143"/>
        <end position="161"/>
    </location>
</feature>
<dbReference type="InterPro" id="IPR011527">
    <property type="entry name" value="ABC1_TM_dom"/>
</dbReference>
<keyword evidence="6 8" id="KW-1133">Transmembrane helix</keyword>
<dbReference type="PROSITE" id="PS50893">
    <property type="entry name" value="ABC_TRANSPORTER_2"/>
    <property type="match status" value="1"/>
</dbReference>
<dbReference type="OrthoDB" id="9806127at2"/>
<feature type="domain" description="ABC transporter" evidence="9">
    <location>
        <begin position="355"/>
        <end position="569"/>
    </location>
</feature>
<dbReference type="SUPFAM" id="SSF90123">
    <property type="entry name" value="ABC transporter transmembrane region"/>
    <property type="match status" value="1"/>
</dbReference>
<dbReference type="Proteomes" id="UP000266796">
    <property type="component" value="Chromosome"/>
</dbReference>
<dbReference type="Gene3D" id="1.20.1560.10">
    <property type="entry name" value="ABC transporter type 1, transmembrane domain"/>
    <property type="match status" value="1"/>
</dbReference>
<dbReference type="InterPro" id="IPR003439">
    <property type="entry name" value="ABC_transporter-like_ATP-bd"/>
</dbReference>
<evidence type="ECO:0000256" key="4">
    <source>
        <dbReference type="ARBA" id="ARBA00022741"/>
    </source>
</evidence>
<keyword evidence="3 8" id="KW-0812">Transmembrane</keyword>
<dbReference type="GO" id="GO:0005886">
    <property type="term" value="C:plasma membrane"/>
    <property type="evidence" value="ECO:0007669"/>
    <property type="project" value="UniProtKB-SubCell"/>
</dbReference>
<dbReference type="NCBIfam" id="TIGR02857">
    <property type="entry name" value="CydD"/>
    <property type="match status" value="1"/>
</dbReference>
<dbReference type="KEGG" id="kso:CKSOR_00622"/>
<dbReference type="Gene3D" id="3.40.50.300">
    <property type="entry name" value="P-loop containing nucleotide triphosphate hydrolases"/>
    <property type="match status" value="1"/>
</dbReference>
<accession>A0A3Q8F402</accession>
<dbReference type="SMART" id="SM00382">
    <property type="entry name" value="AAA"/>
    <property type="match status" value="1"/>
</dbReference>
<evidence type="ECO:0000256" key="8">
    <source>
        <dbReference type="SAM" id="Phobius"/>
    </source>
</evidence>
<dbReference type="InterPro" id="IPR036640">
    <property type="entry name" value="ABC1_TM_sf"/>
</dbReference>
<organism evidence="11 12">
    <name type="scientific">Candidatus Kinetoplastidibacterium kentomonadis</name>
    <dbReference type="NCBI Taxonomy" id="1576550"/>
    <lineage>
        <taxon>Bacteria</taxon>
        <taxon>Pseudomonadati</taxon>
        <taxon>Pseudomonadota</taxon>
        <taxon>Betaproteobacteria</taxon>
        <taxon>Candidatus Kinetoplastidibacterium</taxon>
    </lineage>
</organism>
<evidence type="ECO:0000256" key="7">
    <source>
        <dbReference type="ARBA" id="ARBA00023136"/>
    </source>
</evidence>
<sequence length="569" mass="64579">MNINDKSIIKTWTKMLIKVSKKHIFISAISNLLASISILLQAWIIADILNQSIIFNIDKGYLFYKFLILLIIFFLKSLMLYISDIYGYLATKKIKTYLRFSLFKNMMNRNSAWFSTHESGKLVNSIIDQVSNLDNFFSRYIQAMINAMVIPIAFIFILFFLDYKIGIILLVTVPLIPIFMVFIGYGTEKISQKQLDSLSKLSGIFADRLRGLSTLKLFGREHDEVEKIFLASETVRNNTMKVLKVAFLSSATLEFFSAIGIALVAIYIGFSYLGVLGYYKNDFDLRYGIFCLLIVPEIYNPLRQFAIYYHDKAIYNASLIELNKIFGHINITNLNRIIEDKKIQINSNNISNCKLEIKNFSILGNNSNTLLENINLTVFRGQHLAILGKSGIGKSSFLESIAKIKSYNGNIYIDNEDISNMQNDYLYNKLYMIGQKPFLFSGSLIDNIKIANINANKNEIMKAAELAFVTSFAKNLPNGMDTILGQNGKGISGGQAQRLAIARLFIRNPSLVLLDEPTSHLDEETEFNIINSILSFCKNKTLILVTHSENIAKRLPLIYSISNKSIKSI</sequence>
<keyword evidence="12" id="KW-1185">Reference proteome</keyword>
<feature type="domain" description="ABC transmembrane type-1" evidence="10">
    <location>
        <begin position="25"/>
        <end position="311"/>
    </location>
</feature>
<feature type="transmembrane region" description="Helical" evidence="8">
    <location>
        <begin position="167"/>
        <end position="185"/>
    </location>
</feature>
<evidence type="ECO:0000256" key="6">
    <source>
        <dbReference type="ARBA" id="ARBA00022989"/>
    </source>
</evidence>
<dbReference type="Pfam" id="PF00005">
    <property type="entry name" value="ABC_tran"/>
    <property type="match status" value="1"/>
</dbReference>
<evidence type="ECO:0000259" key="9">
    <source>
        <dbReference type="PROSITE" id="PS50893"/>
    </source>
</evidence>